<name>A0A6A6P020_9PEZI</name>
<sequence>MPLVHSFERETPASPRKEATKRQKRQSRSLLPVPLARLFRVLSSNVVRAWPVAAVVQWSVIVAPVPLFRVPHFARGDACPARHEYTLEAHDGKRAKGGFGVRGRRGFHCSKETDGGFKGKKGEVRQGRRSQTRRKTLGIAVSLWRAGGCGDGCGARTAPPLVCPVPTPYLWRFYPCLSRHL</sequence>
<gene>
    <name evidence="2" type="ORF">BDY21DRAFT_345583</name>
</gene>
<dbReference type="Proteomes" id="UP000799766">
    <property type="component" value="Unassembled WGS sequence"/>
</dbReference>
<evidence type="ECO:0000256" key="1">
    <source>
        <dbReference type="SAM" id="MobiDB-lite"/>
    </source>
</evidence>
<feature type="region of interest" description="Disordered" evidence="1">
    <location>
        <begin position="1"/>
        <end position="27"/>
    </location>
</feature>
<dbReference type="AlphaFoldDB" id="A0A6A6P020"/>
<organism evidence="2 3">
    <name type="scientific">Lineolata rhizophorae</name>
    <dbReference type="NCBI Taxonomy" id="578093"/>
    <lineage>
        <taxon>Eukaryota</taxon>
        <taxon>Fungi</taxon>
        <taxon>Dikarya</taxon>
        <taxon>Ascomycota</taxon>
        <taxon>Pezizomycotina</taxon>
        <taxon>Dothideomycetes</taxon>
        <taxon>Dothideomycetes incertae sedis</taxon>
        <taxon>Lineolatales</taxon>
        <taxon>Lineolataceae</taxon>
        <taxon>Lineolata</taxon>
    </lineage>
</organism>
<proteinExistence type="predicted"/>
<reference evidence="2" key="1">
    <citation type="journal article" date="2020" name="Stud. Mycol.">
        <title>101 Dothideomycetes genomes: a test case for predicting lifestyles and emergence of pathogens.</title>
        <authorList>
            <person name="Haridas S."/>
            <person name="Albert R."/>
            <person name="Binder M."/>
            <person name="Bloem J."/>
            <person name="Labutti K."/>
            <person name="Salamov A."/>
            <person name="Andreopoulos B."/>
            <person name="Baker S."/>
            <person name="Barry K."/>
            <person name="Bills G."/>
            <person name="Bluhm B."/>
            <person name="Cannon C."/>
            <person name="Castanera R."/>
            <person name="Culley D."/>
            <person name="Daum C."/>
            <person name="Ezra D."/>
            <person name="Gonzalez J."/>
            <person name="Henrissat B."/>
            <person name="Kuo A."/>
            <person name="Liang C."/>
            <person name="Lipzen A."/>
            <person name="Lutzoni F."/>
            <person name="Magnuson J."/>
            <person name="Mondo S."/>
            <person name="Nolan M."/>
            <person name="Ohm R."/>
            <person name="Pangilinan J."/>
            <person name="Park H.-J."/>
            <person name="Ramirez L."/>
            <person name="Alfaro M."/>
            <person name="Sun H."/>
            <person name="Tritt A."/>
            <person name="Yoshinaga Y."/>
            <person name="Zwiers L.-H."/>
            <person name="Turgeon B."/>
            <person name="Goodwin S."/>
            <person name="Spatafora J."/>
            <person name="Crous P."/>
            <person name="Grigoriev I."/>
        </authorList>
    </citation>
    <scope>NUCLEOTIDE SEQUENCE</scope>
    <source>
        <strain evidence="2">ATCC 16933</strain>
    </source>
</reference>
<accession>A0A6A6P020</accession>
<dbReference type="EMBL" id="MU001681">
    <property type="protein sequence ID" value="KAF2457330.1"/>
    <property type="molecule type" value="Genomic_DNA"/>
</dbReference>
<evidence type="ECO:0000313" key="3">
    <source>
        <dbReference type="Proteomes" id="UP000799766"/>
    </source>
</evidence>
<protein>
    <submittedName>
        <fullName evidence="2">Uncharacterized protein</fullName>
    </submittedName>
</protein>
<feature type="compositionally biased region" description="Basic and acidic residues" evidence="1">
    <location>
        <begin position="1"/>
        <end position="21"/>
    </location>
</feature>
<keyword evidence="3" id="KW-1185">Reference proteome</keyword>
<evidence type="ECO:0000313" key="2">
    <source>
        <dbReference type="EMBL" id="KAF2457330.1"/>
    </source>
</evidence>